<accession>A0ABR0KM71</accession>
<feature type="region of interest" description="Disordered" evidence="1">
    <location>
        <begin position="354"/>
        <end position="432"/>
    </location>
</feature>
<name>A0ABR0KM71_9EURO</name>
<sequence>MAAISTTDASFAPEPAVARSPTVKDTLHSVTALARFEFESGRGNDGTKIMMVEWQDDNKSRHKSGSWQVSWPGKRTTFAADDNPSDSTNRLYFLLSPGETVPPSIKITYQPPKDGKTPLSSAPKTSTLQTYDASPRPSSRDGTQDPDVLHMIVHPLPAIFTPELGANAKASGKKGVLHTIWAKRRLQVLAREIRSETEFNLEGIALEMALAEKQWIEQNFGITTPQPKPPTPAGGLRLDLGAVNNGMANPPLSPGMQSPRSPGGRRLTDKLKGLSITTDDKDYGTVNTPTREINPLSPEVGDMAVSNFSTFKGDRPVGKTPQTAIRRIVPISPPSGVTEDQAQSATASLAEIARGETSARPDSGVLPPSRQADGDGRGEGEGEDLFAVAMSPRSADAPKSPFSLSSNEDIGGAASGGAFSRIKGVQTTRWDR</sequence>
<reference evidence="2 3" key="1">
    <citation type="submission" date="2023-08" db="EMBL/GenBank/DDBJ databases">
        <title>Black Yeasts Isolated from many extreme environments.</title>
        <authorList>
            <person name="Coleine C."/>
            <person name="Stajich J.E."/>
            <person name="Selbmann L."/>
        </authorList>
    </citation>
    <scope>NUCLEOTIDE SEQUENCE [LARGE SCALE GENOMIC DNA]</scope>
    <source>
        <strain evidence="2 3">CCFEE 5885</strain>
    </source>
</reference>
<feature type="compositionally biased region" description="Polar residues" evidence="1">
    <location>
        <begin position="118"/>
        <end position="137"/>
    </location>
</feature>
<feature type="region of interest" description="Disordered" evidence="1">
    <location>
        <begin position="277"/>
        <end position="300"/>
    </location>
</feature>
<feature type="region of interest" description="Disordered" evidence="1">
    <location>
        <begin position="103"/>
        <end position="146"/>
    </location>
</feature>
<evidence type="ECO:0000313" key="3">
    <source>
        <dbReference type="Proteomes" id="UP001345013"/>
    </source>
</evidence>
<proteinExistence type="predicted"/>
<protein>
    <submittedName>
        <fullName evidence="2">Uncharacterized protein</fullName>
    </submittedName>
</protein>
<dbReference type="Proteomes" id="UP001345013">
    <property type="component" value="Unassembled WGS sequence"/>
</dbReference>
<comment type="caution">
    <text evidence="2">The sequence shown here is derived from an EMBL/GenBank/DDBJ whole genome shotgun (WGS) entry which is preliminary data.</text>
</comment>
<evidence type="ECO:0000256" key="1">
    <source>
        <dbReference type="SAM" id="MobiDB-lite"/>
    </source>
</evidence>
<evidence type="ECO:0000313" key="2">
    <source>
        <dbReference type="EMBL" id="KAK5100683.1"/>
    </source>
</evidence>
<dbReference type="EMBL" id="JAVRRG010000006">
    <property type="protein sequence ID" value="KAK5100683.1"/>
    <property type="molecule type" value="Genomic_DNA"/>
</dbReference>
<gene>
    <name evidence="2" type="ORF">LTR24_000829</name>
</gene>
<keyword evidence="3" id="KW-1185">Reference proteome</keyword>
<organism evidence="2 3">
    <name type="scientific">Lithohypha guttulata</name>
    <dbReference type="NCBI Taxonomy" id="1690604"/>
    <lineage>
        <taxon>Eukaryota</taxon>
        <taxon>Fungi</taxon>
        <taxon>Dikarya</taxon>
        <taxon>Ascomycota</taxon>
        <taxon>Pezizomycotina</taxon>
        <taxon>Eurotiomycetes</taxon>
        <taxon>Chaetothyriomycetidae</taxon>
        <taxon>Chaetothyriales</taxon>
        <taxon>Trichomeriaceae</taxon>
        <taxon>Lithohypha</taxon>
    </lineage>
</organism>